<organism evidence="2 3">
    <name type="scientific">Trichonephila clavipes</name>
    <name type="common">Golden silk orbweaver</name>
    <name type="synonym">Nephila clavipes</name>
    <dbReference type="NCBI Taxonomy" id="2585209"/>
    <lineage>
        <taxon>Eukaryota</taxon>
        <taxon>Metazoa</taxon>
        <taxon>Ecdysozoa</taxon>
        <taxon>Arthropoda</taxon>
        <taxon>Chelicerata</taxon>
        <taxon>Arachnida</taxon>
        <taxon>Araneae</taxon>
        <taxon>Araneomorphae</taxon>
        <taxon>Entelegynae</taxon>
        <taxon>Araneoidea</taxon>
        <taxon>Nephilidae</taxon>
        <taxon>Trichonephila</taxon>
    </lineage>
</organism>
<feature type="region of interest" description="Disordered" evidence="1">
    <location>
        <begin position="31"/>
        <end position="52"/>
    </location>
</feature>
<name>A0A8X6WCC0_TRICX</name>
<reference evidence="2" key="1">
    <citation type="submission" date="2020-08" db="EMBL/GenBank/DDBJ databases">
        <title>Multicomponent nature underlies the extraordinary mechanical properties of spider dragline silk.</title>
        <authorList>
            <person name="Kono N."/>
            <person name="Nakamura H."/>
            <person name="Mori M."/>
            <person name="Yoshida Y."/>
            <person name="Ohtoshi R."/>
            <person name="Malay A.D."/>
            <person name="Moran D.A.P."/>
            <person name="Tomita M."/>
            <person name="Numata K."/>
            <person name="Arakawa K."/>
        </authorList>
    </citation>
    <scope>NUCLEOTIDE SEQUENCE</scope>
</reference>
<evidence type="ECO:0000313" key="3">
    <source>
        <dbReference type="Proteomes" id="UP000887159"/>
    </source>
</evidence>
<evidence type="ECO:0000313" key="2">
    <source>
        <dbReference type="EMBL" id="GFY31641.1"/>
    </source>
</evidence>
<keyword evidence="3" id="KW-1185">Reference proteome</keyword>
<dbReference type="EMBL" id="BMAU01021400">
    <property type="protein sequence ID" value="GFY31641.1"/>
    <property type="molecule type" value="Genomic_DNA"/>
</dbReference>
<dbReference type="AlphaFoldDB" id="A0A8X6WCC0"/>
<gene>
    <name evidence="2" type="ORF">TNCV_4199521</name>
</gene>
<protein>
    <submittedName>
        <fullName evidence="2">Uncharacterized protein</fullName>
    </submittedName>
</protein>
<sequence>MQQNRDTEEKTTQHITIIKSDARFEDIFPIDGRSDPSQTPVFSSSFLHSGRENESRALRSAFYLSQRTQEKNPNMTTDDL</sequence>
<proteinExistence type="predicted"/>
<evidence type="ECO:0000256" key="1">
    <source>
        <dbReference type="SAM" id="MobiDB-lite"/>
    </source>
</evidence>
<accession>A0A8X6WCC0</accession>
<comment type="caution">
    <text evidence="2">The sequence shown here is derived from an EMBL/GenBank/DDBJ whole genome shotgun (WGS) entry which is preliminary data.</text>
</comment>
<dbReference type="Proteomes" id="UP000887159">
    <property type="component" value="Unassembled WGS sequence"/>
</dbReference>
<feature type="compositionally biased region" description="Polar residues" evidence="1">
    <location>
        <begin position="35"/>
        <end position="47"/>
    </location>
</feature>